<evidence type="ECO:0000313" key="3">
    <source>
        <dbReference type="Proteomes" id="UP000032740"/>
    </source>
</evidence>
<dbReference type="GO" id="GO:1990112">
    <property type="term" value="C:RQC complex"/>
    <property type="evidence" value="ECO:0007669"/>
    <property type="project" value="TreeGrafter"/>
</dbReference>
<reference evidence="2 3" key="1">
    <citation type="journal article" date="2013" name="J. Mol. Microbiol. Biotechnol.">
        <title>Analysis of the Complete Genomes of Acholeplasma brassicae , A. palmae and A. laidlawii and Their Comparison to the Obligate Parasites from ' Candidatus Phytoplasma'.</title>
        <authorList>
            <person name="Kube M."/>
            <person name="Siewert C."/>
            <person name="Migdoll A.M."/>
            <person name="Duduk B."/>
            <person name="Holz S."/>
            <person name="Rabus R."/>
            <person name="Seemuller E."/>
            <person name="Mitrovic J."/>
            <person name="Muller I."/>
            <person name="Buttner C."/>
            <person name="Reinhardt R."/>
        </authorList>
    </citation>
    <scope>NUCLEOTIDE SEQUENCE [LARGE SCALE GENOMIC DNA]</scope>
    <source>
        <strain evidence="2 3">J233</strain>
    </source>
</reference>
<dbReference type="GO" id="GO:0043023">
    <property type="term" value="F:ribosomal large subunit binding"/>
    <property type="evidence" value="ECO:0007669"/>
    <property type="project" value="TreeGrafter"/>
</dbReference>
<dbReference type="InterPro" id="IPR051608">
    <property type="entry name" value="RQC_Subunit_NEMF"/>
</dbReference>
<dbReference type="GO" id="GO:0072344">
    <property type="term" value="P:rescue of stalled ribosome"/>
    <property type="evidence" value="ECO:0007669"/>
    <property type="project" value="TreeGrafter"/>
</dbReference>
<dbReference type="InterPro" id="IPR008532">
    <property type="entry name" value="NFACT_RNA-bd"/>
</dbReference>
<dbReference type="PANTHER" id="PTHR15239:SF6">
    <property type="entry name" value="RIBOSOME QUALITY CONTROL COMPLEX SUBUNIT NEMF"/>
    <property type="match status" value="1"/>
</dbReference>
<dbReference type="EMBL" id="FO681347">
    <property type="protein sequence ID" value="CCV64565.1"/>
    <property type="molecule type" value="Genomic_DNA"/>
</dbReference>
<gene>
    <name evidence="2" type="primary">fbpA</name>
    <name evidence="2" type="ORF">BN85409880</name>
</gene>
<dbReference type="Proteomes" id="UP000032740">
    <property type="component" value="Chromosome"/>
</dbReference>
<organism evidence="2 3">
    <name type="scientific">Alteracholeplasma palmae (strain ATCC 49389 / J233)</name>
    <name type="common">Acholeplasma palmae</name>
    <dbReference type="NCBI Taxonomy" id="1318466"/>
    <lineage>
        <taxon>Bacteria</taxon>
        <taxon>Bacillati</taxon>
        <taxon>Mycoplasmatota</taxon>
        <taxon>Mollicutes</taxon>
        <taxon>Acholeplasmatales</taxon>
        <taxon>Acholeplasmataceae</taxon>
        <taxon>Acholeplasma</taxon>
    </lineage>
</organism>
<evidence type="ECO:0000259" key="1">
    <source>
        <dbReference type="Pfam" id="PF05670"/>
    </source>
</evidence>
<proteinExistence type="predicted"/>
<dbReference type="Gene3D" id="2.30.310.10">
    <property type="entry name" value="ibrinogen binding protein from staphylococcus aureus domain"/>
    <property type="match status" value="1"/>
</dbReference>
<dbReference type="KEGG" id="apal:BN85409880"/>
<evidence type="ECO:0000313" key="2">
    <source>
        <dbReference type="EMBL" id="CCV64565.1"/>
    </source>
</evidence>
<dbReference type="RefSeq" id="WP_026660604.1">
    <property type="nucleotide sequence ID" value="NC_022538.1"/>
</dbReference>
<accession>U4KQG1</accession>
<sequence length="517" mass="59924">MAFDGVFIYHLINEFNTELKQARIEKINQTDKELFSFQLYFNKKRMFLNINLNSHLCSAFLTSTKSTSSLSSQFLMTLRKHLEGGIINNISQHHTDRVIIFDITTYDFLEGPVTRQLIFEAMGKHANLYLISDNIILDCFKKSFSLTSRQLMPKATFEYFPSSKLSFLDYTYDAHLSYKEITEKYEGVSTLLAKYLVSEKVMSLKNLEVVPTLELDSQKFYFIDIFNSSNKKYFNSLSELLSNRGIKKVTSNLKLEKFIDDKLKKAIKKKVTLESQKLTAEKNLVYKDYGDYIYQSNLDLNLKSATLDDILLDSNLTLNQNAQKFYKLYQKAKRTITHMGDFLIEIEDKITWYEDIIKSFSYLNSDDYNDLEQELILEGYSKKKQVHHSKKKSKPNILQIEIPEGIIYIGKSSTQNAYLVSEIAHSNDYWFHIKDGGGSHVIYRGDTLNENVIRVASMLAAHFSSYSDSSSIPVDYTQVRNLKKIPGKPGYQLNYKNHKTIYIDISKEMIDSLISKQ</sequence>
<keyword evidence="3" id="KW-1185">Reference proteome</keyword>
<dbReference type="STRING" id="1318466.BN85409880"/>
<name>U4KQG1_ALTPJ</name>
<dbReference type="PANTHER" id="PTHR15239">
    <property type="entry name" value="NUCLEAR EXPORT MEDIATOR FACTOR NEMF"/>
    <property type="match status" value="1"/>
</dbReference>
<dbReference type="Pfam" id="PF05833">
    <property type="entry name" value="NFACT_N"/>
    <property type="match status" value="1"/>
</dbReference>
<protein>
    <submittedName>
        <fullName evidence="2">Fibronectin-binding protein A</fullName>
    </submittedName>
</protein>
<dbReference type="GO" id="GO:0000049">
    <property type="term" value="F:tRNA binding"/>
    <property type="evidence" value="ECO:0007669"/>
    <property type="project" value="TreeGrafter"/>
</dbReference>
<dbReference type="AlphaFoldDB" id="U4KQG1"/>
<dbReference type="Pfam" id="PF05670">
    <property type="entry name" value="NFACT-R_1"/>
    <property type="match status" value="1"/>
</dbReference>
<dbReference type="OrthoDB" id="9766163at2"/>
<feature type="domain" description="NFACT RNA-binding" evidence="1">
    <location>
        <begin position="406"/>
        <end position="487"/>
    </location>
</feature>
<dbReference type="HOGENOM" id="CLU_022481_2_1_14"/>